<dbReference type="AlphaFoldDB" id="A0A5B7KMT5"/>
<proteinExistence type="predicted"/>
<reference evidence="1 2" key="1">
    <citation type="submission" date="2019-05" db="EMBL/GenBank/DDBJ databases">
        <title>Another draft genome of Portunus trituberculatus and its Hox gene families provides insights of decapod evolution.</title>
        <authorList>
            <person name="Jeong J.-H."/>
            <person name="Song I."/>
            <person name="Kim S."/>
            <person name="Choi T."/>
            <person name="Kim D."/>
            <person name="Ryu S."/>
            <person name="Kim W."/>
        </authorList>
    </citation>
    <scope>NUCLEOTIDE SEQUENCE [LARGE SCALE GENOMIC DNA]</scope>
    <source>
        <tissue evidence="1">Muscle</tissue>
    </source>
</reference>
<dbReference type="EMBL" id="VSRR010148981">
    <property type="protein sequence ID" value="MPD06025.1"/>
    <property type="molecule type" value="Genomic_DNA"/>
</dbReference>
<gene>
    <name evidence="1" type="ORF">E2C01_101804</name>
</gene>
<accession>A0A5B7KMT5</accession>
<sequence>MKRRRQETLKKRKISHKSKLKLRVLFHRRQEGGSVQVQTKLAFLEHQEAALVSKRAGMQGRQGVQGCITVLTL</sequence>
<dbReference type="Proteomes" id="UP000324222">
    <property type="component" value="Unassembled WGS sequence"/>
</dbReference>
<keyword evidence="2" id="KW-1185">Reference proteome</keyword>
<evidence type="ECO:0000313" key="1">
    <source>
        <dbReference type="EMBL" id="MPD06025.1"/>
    </source>
</evidence>
<protein>
    <submittedName>
        <fullName evidence="1">Uncharacterized protein</fullName>
    </submittedName>
</protein>
<organism evidence="1 2">
    <name type="scientific">Portunus trituberculatus</name>
    <name type="common">Swimming crab</name>
    <name type="synonym">Neptunus trituberculatus</name>
    <dbReference type="NCBI Taxonomy" id="210409"/>
    <lineage>
        <taxon>Eukaryota</taxon>
        <taxon>Metazoa</taxon>
        <taxon>Ecdysozoa</taxon>
        <taxon>Arthropoda</taxon>
        <taxon>Crustacea</taxon>
        <taxon>Multicrustacea</taxon>
        <taxon>Malacostraca</taxon>
        <taxon>Eumalacostraca</taxon>
        <taxon>Eucarida</taxon>
        <taxon>Decapoda</taxon>
        <taxon>Pleocyemata</taxon>
        <taxon>Brachyura</taxon>
        <taxon>Eubrachyura</taxon>
        <taxon>Portunoidea</taxon>
        <taxon>Portunidae</taxon>
        <taxon>Portuninae</taxon>
        <taxon>Portunus</taxon>
    </lineage>
</organism>
<name>A0A5B7KMT5_PORTR</name>
<evidence type="ECO:0000313" key="2">
    <source>
        <dbReference type="Proteomes" id="UP000324222"/>
    </source>
</evidence>
<comment type="caution">
    <text evidence="1">The sequence shown here is derived from an EMBL/GenBank/DDBJ whole genome shotgun (WGS) entry which is preliminary data.</text>
</comment>